<keyword evidence="4 8" id="KW-0450">Lipoyl</keyword>
<gene>
    <name evidence="12" type="ORF">KACHI17_13890</name>
</gene>
<dbReference type="SUPFAM" id="SSF47005">
    <property type="entry name" value="Peripheral subunit-binding domain of 2-oxo acid dehydrogenase complex"/>
    <property type="match status" value="1"/>
</dbReference>
<feature type="domain" description="Peripheral subunit-binding (PSBD)" evidence="11">
    <location>
        <begin position="254"/>
        <end position="291"/>
    </location>
</feature>
<dbReference type="PROSITE" id="PS00189">
    <property type="entry name" value="LIPOYL"/>
    <property type="match status" value="2"/>
</dbReference>
<dbReference type="PANTHER" id="PTHR23151">
    <property type="entry name" value="DIHYDROLIPOAMIDE ACETYL/SUCCINYL-TRANSFERASE-RELATED"/>
    <property type="match status" value="1"/>
</dbReference>
<dbReference type="GO" id="GO:0006086">
    <property type="term" value="P:pyruvate decarboxylation to acetyl-CoA"/>
    <property type="evidence" value="ECO:0007669"/>
    <property type="project" value="InterPro"/>
</dbReference>
<evidence type="ECO:0000256" key="2">
    <source>
        <dbReference type="ARBA" id="ARBA00011484"/>
    </source>
</evidence>
<evidence type="ECO:0000256" key="6">
    <source>
        <dbReference type="ARBA" id="ARBA00025211"/>
    </source>
</evidence>
<dbReference type="SUPFAM" id="SSF51230">
    <property type="entry name" value="Single hybrid motif"/>
    <property type="match status" value="2"/>
</dbReference>
<dbReference type="Pfam" id="PF00198">
    <property type="entry name" value="2-oxoacid_dh"/>
    <property type="match status" value="1"/>
</dbReference>
<dbReference type="InterPro" id="IPR006257">
    <property type="entry name" value="LAT1"/>
</dbReference>
<evidence type="ECO:0000256" key="1">
    <source>
        <dbReference type="ARBA" id="ARBA00007317"/>
    </source>
</evidence>
<dbReference type="EMBL" id="AP029612">
    <property type="protein sequence ID" value="BFG70508.1"/>
    <property type="molecule type" value="Genomic_DNA"/>
</dbReference>
<dbReference type="Pfam" id="PF02817">
    <property type="entry name" value="E3_binding"/>
    <property type="match status" value="1"/>
</dbReference>
<dbReference type="PROSITE" id="PS51826">
    <property type="entry name" value="PSBD"/>
    <property type="match status" value="1"/>
</dbReference>
<dbReference type="SUPFAM" id="SSF52777">
    <property type="entry name" value="CoA-dependent acyltransferases"/>
    <property type="match status" value="1"/>
</dbReference>
<dbReference type="Pfam" id="PF00364">
    <property type="entry name" value="Biotin_lipoyl"/>
    <property type="match status" value="2"/>
</dbReference>
<evidence type="ECO:0000256" key="9">
    <source>
        <dbReference type="SAM" id="MobiDB-lite"/>
    </source>
</evidence>
<evidence type="ECO:0000256" key="7">
    <source>
        <dbReference type="ARBA" id="ARBA00048370"/>
    </source>
</evidence>
<dbReference type="CDD" id="cd06849">
    <property type="entry name" value="lipoyl_domain"/>
    <property type="match status" value="2"/>
</dbReference>
<evidence type="ECO:0000256" key="8">
    <source>
        <dbReference type="RuleBase" id="RU361137"/>
    </source>
</evidence>
<evidence type="ECO:0000256" key="3">
    <source>
        <dbReference type="ARBA" id="ARBA00022679"/>
    </source>
</evidence>
<dbReference type="InterPro" id="IPR011053">
    <property type="entry name" value="Single_hybrid_motif"/>
</dbReference>
<keyword evidence="3 8" id="KW-0808">Transferase</keyword>
<dbReference type="AlphaFoldDB" id="A0AAT9GIQ7"/>
<accession>A0AAT9GIQ7</accession>
<feature type="region of interest" description="Disordered" evidence="9">
    <location>
        <begin position="95"/>
        <end position="114"/>
    </location>
</feature>
<feature type="domain" description="Lipoyl-binding" evidence="10">
    <location>
        <begin position="125"/>
        <end position="200"/>
    </location>
</feature>
<dbReference type="InterPro" id="IPR000089">
    <property type="entry name" value="Biotin_lipoyl"/>
</dbReference>
<dbReference type="Gene3D" id="3.30.559.10">
    <property type="entry name" value="Chloramphenicol acetyltransferase-like domain"/>
    <property type="match status" value="1"/>
</dbReference>
<dbReference type="InterPro" id="IPR045257">
    <property type="entry name" value="E2/Pdx1"/>
</dbReference>
<keyword evidence="12" id="KW-0670">Pyruvate</keyword>
<protein>
    <recommendedName>
        <fullName evidence="8">Acetyltransferase component of pyruvate dehydrogenase complex</fullName>
        <ecNumber evidence="8">2.3.1.12</ecNumber>
    </recommendedName>
</protein>
<dbReference type="InterPro" id="IPR023213">
    <property type="entry name" value="CAT-like_dom_sf"/>
</dbReference>
<name>A0AAT9GIQ7_9BACT</name>
<comment type="similarity">
    <text evidence="1 8">Belongs to the 2-oxoacid dehydrogenase family.</text>
</comment>
<dbReference type="InterPro" id="IPR003016">
    <property type="entry name" value="2-oxoA_DH_lipoyl-BS"/>
</dbReference>
<dbReference type="PROSITE" id="PS50968">
    <property type="entry name" value="BIOTINYL_LIPOYL"/>
    <property type="match status" value="2"/>
</dbReference>
<dbReference type="InterPro" id="IPR001078">
    <property type="entry name" value="2-oxoacid_DH_actylTfrase"/>
</dbReference>
<sequence length="542" mass="56845">MAEVILMPRLSDTMTEGVIAAWHKNVGDAVKKGDLLAEIETDKATMELESYQDGILLHIGTPKGGKLQVNDLLAIFGKAGEDISALLAQHAGGNASAAPAAPEASPAPVAASSAPVPAMDVSNMEEVVLMPRLSDTMTEGVIAGWHKKIGDTVKKGEVLADIETDKATMELESYKDGVLLYQGAQPGEKIQVNDLLCIIGKEGLDVNAIVQAVKANGSAAPSSAPAAQPATPAPAPVASTPVQTETVINEGRIFASPLAKKIAGEKGIDLRYVKGTGDNGRITKNDVDAYVPAAATAPASPAAKSAAPIATAPAGQVSFEDVPVSQMRKTIARRLSESLFTAPHFYLTMTIDMDAAVAARAKINEVASVKISFNDMVLKATALALKQHPKVNSSWLGDTIRYNHHINIGVAVAVEDGLLVPVVRFADTKSLSQIGAEVKEYAQKAKDKKLQPADWEGSTFTISNLGMYGIDQFTAIINPPDSCILAVGGISQVPVVKNGQVVPGNIMKVTLSCDHRSVDGATGAAFLQTLKSLLEEPLRMLV</sequence>
<dbReference type="NCBIfam" id="TIGR01349">
    <property type="entry name" value="PDHac_trf_mito"/>
    <property type="match status" value="1"/>
</dbReference>
<dbReference type="PANTHER" id="PTHR23151:SF90">
    <property type="entry name" value="DIHYDROLIPOYLLYSINE-RESIDUE ACETYLTRANSFERASE COMPONENT OF PYRUVATE DEHYDROGENASE COMPLEX, MITOCHONDRIAL-RELATED"/>
    <property type="match status" value="1"/>
</dbReference>
<dbReference type="EC" id="2.3.1.12" evidence="8"/>
<reference evidence="12" key="1">
    <citation type="submission" date="2024-02" db="EMBL/GenBank/DDBJ databases">
        <title>Sediminibacterium planktonica sp. nov. and Sediminibacterium longus sp. nov., isolated from surface lake and river water.</title>
        <authorList>
            <person name="Watanabe K."/>
            <person name="Takemine S."/>
            <person name="Ishii Y."/>
            <person name="Ogata Y."/>
            <person name="Shindo C."/>
            <person name="Suda W."/>
        </authorList>
    </citation>
    <scope>NUCLEOTIDE SEQUENCE</scope>
    <source>
        <strain evidence="12">KACHI17</strain>
    </source>
</reference>
<dbReference type="InterPro" id="IPR036625">
    <property type="entry name" value="E3-bd_dom_sf"/>
</dbReference>
<dbReference type="GO" id="GO:0004742">
    <property type="term" value="F:dihydrolipoyllysine-residue acetyltransferase activity"/>
    <property type="evidence" value="ECO:0007669"/>
    <property type="project" value="UniProtKB-UniRule"/>
</dbReference>
<evidence type="ECO:0000259" key="11">
    <source>
        <dbReference type="PROSITE" id="PS51826"/>
    </source>
</evidence>
<dbReference type="FunFam" id="3.30.559.10:FF:000007">
    <property type="entry name" value="Dihydrolipoamide acetyltransferase component of pyruvate dehydrogenase complex"/>
    <property type="match status" value="1"/>
</dbReference>
<evidence type="ECO:0000313" key="12">
    <source>
        <dbReference type="EMBL" id="BFG70508.1"/>
    </source>
</evidence>
<dbReference type="InterPro" id="IPR004167">
    <property type="entry name" value="PSBD"/>
</dbReference>
<comment type="cofactor">
    <cofactor evidence="8">
        <name>(R)-lipoate</name>
        <dbReference type="ChEBI" id="CHEBI:83088"/>
    </cofactor>
    <text evidence="8">Binds 2 lipoyl cofactors covalently.</text>
</comment>
<dbReference type="Gene3D" id="2.40.50.100">
    <property type="match status" value="2"/>
</dbReference>
<dbReference type="GO" id="GO:0045254">
    <property type="term" value="C:pyruvate dehydrogenase complex"/>
    <property type="evidence" value="ECO:0007669"/>
    <property type="project" value="UniProtKB-UniRule"/>
</dbReference>
<feature type="domain" description="Lipoyl-binding" evidence="10">
    <location>
        <begin position="2"/>
        <end position="77"/>
    </location>
</feature>
<feature type="region of interest" description="Disordered" evidence="9">
    <location>
        <begin position="219"/>
        <end position="239"/>
    </location>
</feature>
<dbReference type="Gene3D" id="4.10.320.10">
    <property type="entry name" value="E3-binding domain"/>
    <property type="match status" value="1"/>
</dbReference>
<evidence type="ECO:0000259" key="10">
    <source>
        <dbReference type="PROSITE" id="PS50968"/>
    </source>
</evidence>
<evidence type="ECO:0000256" key="4">
    <source>
        <dbReference type="ARBA" id="ARBA00022823"/>
    </source>
</evidence>
<organism evidence="12">
    <name type="scientific">Sediminibacterium sp. KACHI17</name>
    <dbReference type="NCBI Taxonomy" id="1751071"/>
    <lineage>
        <taxon>Bacteria</taxon>
        <taxon>Pseudomonadati</taxon>
        <taxon>Bacteroidota</taxon>
        <taxon>Chitinophagia</taxon>
        <taxon>Chitinophagales</taxon>
        <taxon>Chitinophagaceae</taxon>
        <taxon>Sediminibacterium</taxon>
    </lineage>
</organism>
<comment type="catalytic activity">
    <reaction evidence="7 8">
        <text>N(6)-[(R)-dihydrolipoyl]-L-lysyl-[protein] + acetyl-CoA = N(6)-[(R)-S(8)-acetyldihydrolipoyl]-L-lysyl-[protein] + CoA</text>
        <dbReference type="Rhea" id="RHEA:17017"/>
        <dbReference type="Rhea" id="RHEA-COMP:10475"/>
        <dbReference type="Rhea" id="RHEA-COMP:10478"/>
        <dbReference type="ChEBI" id="CHEBI:57287"/>
        <dbReference type="ChEBI" id="CHEBI:57288"/>
        <dbReference type="ChEBI" id="CHEBI:83100"/>
        <dbReference type="ChEBI" id="CHEBI:83111"/>
        <dbReference type="EC" id="2.3.1.12"/>
    </reaction>
</comment>
<comment type="subunit">
    <text evidence="2">Forms a 24-polypeptide structural core with octahedral symmetry.</text>
</comment>
<dbReference type="RefSeq" id="WP_353548150.1">
    <property type="nucleotide sequence ID" value="NZ_AP029612.1"/>
</dbReference>
<evidence type="ECO:0000256" key="5">
    <source>
        <dbReference type="ARBA" id="ARBA00023315"/>
    </source>
</evidence>
<comment type="function">
    <text evidence="6">The pyruvate dehydrogenase complex catalyzes the overall conversion of pyruvate to acetyl-CoA and CO(2). It contains multiple copies of three enzymatic components: pyruvate dehydrogenase (E1), dihydrolipoamide acetyltransferase (E2) and lipoamide dehydrogenase (E3).</text>
</comment>
<keyword evidence="5 8" id="KW-0012">Acyltransferase</keyword>
<proteinExistence type="inferred from homology"/>